<accession>A0A9D1I3X3</accession>
<dbReference type="Proteomes" id="UP000824091">
    <property type="component" value="Unassembled WGS sequence"/>
</dbReference>
<dbReference type="AlphaFoldDB" id="A0A9D1I3X3"/>
<reference evidence="1" key="2">
    <citation type="journal article" date="2021" name="PeerJ">
        <title>Extensive microbial diversity within the chicken gut microbiome revealed by metagenomics and culture.</title>
        <authorList>
            <person name="Gilroy R."/>
            <person name="Ravi A."/>
            <person name="Getino M."/>
            <person name="Pursley I."/>
            <person name="Horton D.L."/>
            <person name="Alikhan N.F."/>
            <person name="Baker D."/>
            <person name="Gharbi K."/>
            <person name="Hall N."/>
            <person name="Watson M."/>
            <person name="Adriaenssens E.M."/>
            <person name="Foster-Nyarko E."/>
            <person name="Jarju S."/>
            <person name="Secka A."/>
            <person name="Antonio M."/>
            <person name="Oren A."/>
            <person name="Chaudhuri R.R."/>
            <person name="La Ragione R."/>
            <person name="Hildebrand F."/>
            <person name="Pallen M.J."/>
        </authorList>
    </citation>
    <scope>NUCLEOTIDE SEQUENCE</scope>
    <source>
        <strain evidence="1">11300</strain>
    </source>
</reference>
<name>A0A9D1I3X3_9FIRM</name>
<organism evidence="1 2">
    <name type="scientific">Candidatus Fimisoma avicola</name>
    <dbReference type="NCBI Taxonomy" id="2840826"/>
    <lineage>
        <taxon>Bacteria</taxon>
        <taxon>Bacillati</taxon>
        <taxon>Bacillota</taxon>
        <taxon>Clostridia</taxon>
        <taxon>Eubacteriales</taxon>
        <taxon>Candidatus Fimisoma</taxon>
    </lineage>
</organism>
<evidence type="ECO:0000313" key="1">
    <source>
        <dbReference type="EMBL" id="HIU27901.1"/>
    </source>
</evidence>
<gene>
    <name evidence="1" type="ORF">IAD16_05940</name>
</gene>
<feature type="non-terminal residue" evidence="1">
    <location>
        <position position="1"/>
    </location>
</feature>
<protein>
    <submittedName>
        <fullName evidence="1">Uncharacterized protein</fullName>
    </submittedName>
</protein>
<evidence type="ECO:0000313" key="2">
    <source>
        <dbReference type="Proteomes" id="UP000824091"/>
    </source>
</evidence>
<sequence length="217" mass="23650">TLPAGIIVFASSTIDKTHISSTITDGDIQQEIENEKARIYQDIYQQLEAQNATGLMDEFVAELTPDIEQHINSKYGLLVAQPASSNSLTYVLDGGGVMKYVSTFDTHVVRTCLLPHQSAKYIIPGEIFSILEIIAGISGATQSPWGGIFAVLINMYISLSVSQNNTIEANDGYAQIVTISTPSGSEKGTIVLGWKDSFPFVSIPDDSEQISIKYFYN</sequence>
<proteinExistence type="predicted"/>
<reference evidence="1" key="1">
    <citation type="submission" date="2020-10" db="EMBL/GenBank/DDBJ databases">
        <authorList>
            <person name="Gilroy R."/>
        </authorList>
    </citation>
    <scope>NUCLEOTIDE SEQUENCE</scope>
    <source>
        <strain evidence="1">11300</strain>
    </source>
</reference>
<dbReference type="EMBL" id="DVMO01000086">
    <property type="protein sequence ID" value="HIU27901.1"/>
    <property type="molecule type" value="Genomic_DNA"/>
</dbReference>
<comment type="caution">
    <text evidence="1">The sequence shown here is derived from an EMBL/GenBank/DDBJ whole genome shotgun (WGS) entry which is preliminary data.</text>
</comment>